<sequence length="177" mass="19434">MACFQRAIHRSSTVEFLEHGKVKPVVSFKNRWKSAQMEENDRIPNSLKAEWKGRVVISGPRCEASGKTTVLPSLGLRDEGHYSKFLVSSGLQVTRDTISSSPKTSQHSNVESSLIHCSTASLSTFLEQSNWSLTGLKVGWTSPIQYEGLRRMQSSHTFQGPQSALPFSGEGAPGRPG</sequence>
<gene>
    <name evidence="2" type="ORF">AVEN_110889_1</name>
</gene>
<organism evidence="2 3">
    <name type="scientific">Araneus ventricosus</name>
    <name type="common">Orbweaver spider</name>
    <name type="synonym">Epeira ventricosa</name>
    <dbReference type="NCBI Taxonomy" id="182803"/>
    <lineage>
        <taxon>Eukaryota</taxon>
        <taxon>Metazoa</taxon>
        <taxon>Ecdysozoa</taxon>
        <taxon>Arthropoda</taxon>
        <taxon>Chelicerata</taxon>
        <taxon>Arachnida</taxon>
        <taxon>Araneae</taxon>
        <taxon>Araneomorphae</taxon>
        <taxon>Entelegynae</taxon>
        <taxon>Araneoidea</taxon>
        <taxon>Araneidae</taxon>
        <taxon>Araneus</taxon>
    </lineage>
</organism>
<evidence type="ECO:0000256" key="1">
    <source>
        <dbReference type="SAM" id="MobiDB-lite"/>
    </source>
</evidence>
<protein>
    <submittedName>
        <fullName evidence="2">Uncharacterized protein</fullName>
    </submittedName>
</protein>
<feature type="region of interest" description="Disordered" evidence="1">
    <location>
        <begin position="152"/>
        <end position="177"/>
    </location>
</feature>
<name>A0A4Y2PUH5_ARAVE</name>
<comment type="caution">
    <text evidence="2">The sequence shown here is derived from an EMBL/GenBank/DDBJ whole genome shotgun (WGS) entry which is preliminary data.</text>
</comment>
<dbReference type="AlphaFoldDB" id="A0A4Y2PUH5"/>
<keyword evidence="3" id="KW-1185">Reference proteome</keyword>
<reference evidence="2 3" key="1">
    <citation type="journal article" date="2019" name="Sci. Rep.">
        <title>Orb-weaving spider Araneus ventricosus genome elucidates the spidroin gene catalogue.</title>
        <authorList>
            <person name="Kono N."/>
            <person name="Nakamura H."/>
            <person name="Ohtoshi R."/>
            <person name="Moran D.A.P."/>
            <person name="Shinohara A."/>
            <person name="Yoshida Y."/>
            <person name="Fujiwara M."/>
            <person name="Mori M."/>
            <person name="Tomita M."/>
            <person name="Arakawa K."/>
        </authorList>
    </citation>
    <scope>NUCLEOTIDE SEQUENCE [LARGE SCALE GENOMIC DNA]</scope>
</reference>
<dbReference type="EMBL" id="BGPR01011951">
    <property type="protein sequence ID" value="GBN53786.1"/>
    <property type="molecule type" value="Genomic_DNA"/>
</dbReference>
<evidence type="ECO:0000313" key="2">
    <source>
        <dbReference type="EMBL" id="GBN53786.1"/>
    </source>
</evidence>
<accession>A0A4Y2PUH5</accession>
<dbReference type="Proteomes" id="UP000499080">
    <property type="component" value="Unassembled WGS sequence"/>
</dbReference>
<proteinExistence type="predicted"/>
<evidence type="ECO:0000313" key="3">
    <source>
        <dbReference type="Proteomes" id="UP000499080"/>
    </source>
</evidence>
<feature type="compositionally biased region" description="Polar residues" evidence="1">
    <location>
        <begin position="152"/>
        <end position="162"/>
    </location>
</feature>